<gene>
    <name evidence="6" type="ORF">IAC51_01580</name>
</gene>
<evidence type="ECO:0000259" key="5">
    <source>
        <dbReference type="PROSITE" id="PS51635"/>
    </source>
</evidence>
<dbReference type="GO" id="GO:0016787">
    <property type="term" value="F:hydrolase activity"/>
    <property type="evidence" value="ECO:0007669"/>
    <property type="project" value="UniProtKB-UniRule"/>
</dbReference>
<dbReference type="PANTHER" id="PTHR14226">
    <property type="entry name" value="NEUROPATHY TARGET ESTERASE/SWISS CHEESE D.MELANOGASTER"/>
    <property type="match status" value="1"/>
</dbReference>
<dbReference type="InterPro" id="IPR016035">
    <property type="entry name" value="Acyl_Trfase/lysoPLipase"/>
</dbReference>
<keyword evidence="1 4" id="KW-0378">Hydrolase</keyword>
<evidence type="ECO:0000313" key="6">
    <source>
        <dbReference type="EMBL" id="MBO8439323.1"/>
    </source>
</evidence>
<evidence type="ECO:0000313" key="7">
    <source>
        <dbReference type="Proteomes" id="UP000712007"/>
    </source>
</evidence>
<accession>A0A940DIN0</accession>
<dbReference type="SUPFAM" id="SSF52151">
    <property type="entry name" value="FabD/lysophospholipase-like"/>
    <property type="match status" value="1"/>
</dbReference>
<reference evidence="6" key="2">
    <citation type="journal article" date="2021" name="PeerJ">
        <title>Extensive microbial diversity within the chicken gut microbiome revealed by metagenomics and culture.</title>
        <authorList>
            <person name="Gilroy R."/>
            <person name="Ravi A."/>
            <person name="Getino M."/>
            <person name="Pursley I."/>
            <person name="Horton D.L."/>
            <person name="Alikhan N.F."/>
            <person name="Baker D."/>
            <person name="Gharbi K."/>
            <person name="Hall N."/>
            <person name="Watson M."/>
            <person name="Adriaenssens E.M."/>
            <person name="Foster-Nyarko E."/>
            <person name="Jarju S."/>
            <person name="Secka A."/>
            <person name="Antonio M."/>
            <person name="Oren A."/>
            <person name="Chaudhuri R.R."/>
            <person name="La Ragione R."/>
            <person name="Hildebrand F."/>
            <person name="Pallen M.J."/>
        </authorList>
    </citation>
    <scope>NUCLEOTIDE SEQUENCE</scope>
    <source>
        <strain evidence="6">3924</strain>
    </source>
</reference>
<keyword evidence="2 4" id="KW-0442">Lipid degradation</keyword>
<organism evidence="6 7">
    <name type="scientific">Candidatus Aphodosoma intestinipullorum</name>
    <dbReference type="NCBI Taxonomy" id="2840674"/>
    <lineage>
        <taxon>Bacteria</taxon>
        <taxon>Pseudomonadati</taxon>
        <taxon>Bacteroidota</taxon>
        <taxon>Bacteroidia</taxon>
        <taxon>Bacteroidales</taxon>
        <taxon>Candidatus Aphodosoma</taxon>
    </lineage>
</organism>
<dbReference type="PANTHER" id="PTHR14226:SF29">
    <property type="entry name" value="NEUROPATHY TARGET ESTERASE SWS"/>
    <property type="match status" value="1"/>
</dbReference>
<feature type="active site" description="Proton acceptor" evidence="4">
    <location>
        <position position="179"/>
    </location>
</feature>
<dbReference type="CDD" id="cd07205">
    <property type="entry name" value="Pat_PNPLA6_PNPLA7_NTE1_like"/>
    <property type="match status" value="1"/>
</dbReference>
<dbReference type="InterPro" id="IPR050301">
    <property type="entry name" value="NTE"/>
</dbReference>
<sequence>MKRVFIIAVAIVTLLVSAEAQKQKVGIVLSGGGALGFGHIGVLQALEDNGIYPTIVAGTSMGALVGAMYANGLRPQDIFDLVKAEEFDKISKIITPSGLRRGSMGISDHKNILDMLDKYIPANDFDSLKMPLYVCVSNISKSQGEIIHSGGRLHEYLLASSSIPLVFEAVELDSMYYVDGGVFNNLPAQAIRDKCTYLIGSNVNPEKYRSPIKSGKDVAMRSVSILIYENTKPGIEMCDFMVDVPVNYFYSPMDFKHFYEIYQIGYKAGLDYIKEHPEIVRKCKGKRPDW</sequence>
<protein>
    <submittedName>
        <fullName evidence="6">Patatin-like phospholipase family protein</fullName>
    </submittedName>
</protein>
<dbReference type="EMBL" id="JADIMV010000030">
    <property type="protein sequence ID" value="MBO8439323.1"/>
    <property type="molecule type" value="Genomic_DNA"/>
</dbReference>
<feature type="domain" description="PNPLA" evidence="5">
    <location>
        <begin position="27"/>
        <end position="192"/>
    </location>
</feature>
<reference evidence="6" key="1">
    <citation type="submission" date="2020-10" db="EMBL/GenBank/DDBJ databases">
        <authorList>
            <person name="Gilroy R."/>
        </authorList>
    </citation>
    <scope>NUCLEOTIDE SEQUENCE</scope>
    <source>
        <strain evidence="6">3924</strain>
    </source>
</reference>
<feature type="short sequence motif" description="GXSXG" evidence="4">
    <location>
        <begin position="58"/>
        <end position="62"/>
    </location>
</feature>
<dbReference type="InterPro" id="IPR002641">
    <property type="entry name" value="PNPLA_dom"/>
</dbReference>
<evidence type="ECO:0000256" key="4">
    <source>
        <dbReference type="PROSITE-ProRule" id="PRU01161"/>
    </source>
</evidence>
<evidence type="ECO:0000256" key="3">
    <source>
        <dbReference type="ARBA" id="ARBA00023098"/>
    </source>
</evidence>
<name>A0A940DIN0_9BACT</name>
<dbReference type="Proteomes" id="UP000712007">
    <property type="component" value="Unassembled WGS sequence"/>
</dbReference>
<evidence type="ECO:0000256" key="2">
    <source>
        <dbReference type="ARBA" id="ARBA00022963"/>
    </source>
</evidence>
<dbReference type="Gene3D" id="3.40.1090.10">
    <property type="entry name" value="Cytosolic phospholipase A2 catalytic domain"/>
    <property type="match status" value="1"/>
</dbReference>
<comment type="caution">
    <text evidence="6">The sequence shown here is derived from an EMBL/GenBank/DDBJ whole genome shotgun (WGS) entry which is preliminary data.</text>
</comment>
<feature type="active site" description="Nucleophile" evidence="4">
    <location>
        <position position="60"/>
    </location>
</feature>
<feature type="short sequence motif" description="DGA/G" evidence="4">
    <location>
        <begin position="179"/>
        <end position="181"/>
    </location>
</feature>
<feature type="short sequence motif" description="GXGXXG" evidence="4">
    <location>
        <begin position="31"/>
        <end position="36"/>
    </location>
</feature>
<proteinExistence type="predicted"/>
<keyword evidence="3 4" id="KW-0443">Lipid metabolism</keyword>
<dbReference type="GO" id="GO:0016042">
    <property type="term" value="P:lipid catabolic process"/>
    <property type="evidence" value="ECO:0007669"/>
    <property type="project" value="UniProtKB-UniRule"/>
</dbReference>
<evidence type="ECO:0000256" key="1">
    <source>
        <dbReference type="ARBA" id="ARBA00022801"/>
    </source>
</evidence>
<dbReference type="AlphaFoldDB" id="A0A940DIN0"/>
<dbReference type="Pfam" id="PF01734">
    <property type="entry name" value="Patatin"/>
    <property type="match status" value="1"/>
</dbReference>
<dbReference type="PROSITE" id="PS51635">
    <property type="entry name" value="PNPLA"/>
    <property type="match status" value="1"/>
</dbReference>